<name>A0A0L8IH64_OCTBM</name>
<dbReference type="EMBL" id="KQ415731">
    <property type="protein sequence ID" value="KOG00793.1"/>
    <property type="molecule type" value="Genomic_DNA"/>
</dbReference>
<dbReference type="AlphaFoldDB" id="A0A0L8IH64"/>
<organism evidence="1">
    <name type="scientific">Octopus bimaculoides</name>
    <name type="common">California two-spotted octopus</name>
    <dbReference type="NCBI Taxonomy" id="37653"/>
    <lineage>
        <taxon>Eukaryota</taxon>
        <taxon>Metazoa</taxon>
        <taxon>Spiralia</taxon>
        <taxon>Lophotrochozoa</taxon>
        <taxon>Mollusca</taxon>
        <taxon>Cephalopoda</taxon>
        <taxon>Coleoidea</taxon>
        <taxon>Octopodiformes</taxon>
        <taxon>Octopoda</taxon>
        <taxon>Incirrata</taxon>
        <taxon>Octopodidae</taxon>
        <taxon>Octopus</taxon>
    </lineage>
</organism>
<protein>
    <submittedName>
        <fullName evidence="1">Uncharacterized protein</fullName>
    </submittedName>
</protein>
<accession>A0A0L8IH64</accession>
<evidence type="ECO:0000313" key="1">
    <source>
        <dbReference type="EMBL" id="KOG00793.1"/>
    </source>
</evidence>
<reference evidence="1" key="1">
    <citation type="submission" date="2015-07" db="EMBL/GenBank/DDBJ databases">
        <title>MeaNS - Measles Nucleotide Surveillance Program.</title>
        <authorList>
            <person name="Tran T."/>
            <person name="Druce J."/>
        </authorList>
    </citation>
    <scope>NUCLEOTIDE SEQUENCE</scope>
    <source>
        <strain evidence="1">UCB-OBI-ISO-001</strain>
        <tissue evidence="1">Gonad</tissue>
    </source>
</reference>
<sequence>MCLPSKEEMVIQLLKLVYNSYQNRTSRIPSNSAPFIYFKFFRKKKKILRYVIKL</sequence>
<gene>
    <name evidence="1" type="ORF">OCBIM_22033568mg</name>
</gene>
<proteinExistence type="predicted"/>